<dbReference type="EMBL" id="BIFR01000002">
    <property type="protein sequence ID" value="GCE15971.1"/>
    <property type="molecule type" value="Genomic_DNA"/>
</dbReference>
<dbReference type="SUPFAM" id="SSF56112">
    <property type="entry name" value="Protein kinase-like (PK-like)"/>
    <property type="match status" value="1"/>
</dbReference>
<name>A0A402AAL3_9CHLR</name>
<dbReference type="RefSeq" id="WP_126583365.1">
    <property type="nucleotide sequence ID" value="NZ_BIFR01000002.1"/>
</dbReference>
<evidence type="ECO:0000313" key="2">
    <source>
        <dbReference type="EMBL" id="GCE15971.1"/>
    </source>
</evidence>
<proteinExistence type="predicted"/>
<dbReference type="InterPro" id="IPR002575">
    <property type="entry name" value="Aminoglycoside_PTrfase"/>
</dbReference>
<dbReference type="InterPro" id="IPR011009">
    <property type="entry name" value="Kinase-like_dom_sf"/>
</dbReference>
<evidence type="ECO:0000313" key="3">
    <source>
        <dbReference type="Proteomes" id="UP000287352"/>
    </source>
</evidence>
<sequence length="317" mass="36043">MMTTQPARTLAAKLTAIANFFALGEVLDHQRIHHSTNENYLVTTSQGEYLFKIIVNTTIEDICNGLPFLQRLEQQQFASTAYYLPSPLGEVAYCSHDCNAVVLRKLPGNIPDPSEQVCAAIGQPLAKLHLIPHDQLPEKRHWLDARYLPEAIQAVVARYGTDRLHETLKVFSSLQDFKPATFPQAIIHGDLCTVNCLFEGDQLTAFVDWQEIGIGAALIDFVSTVLGFCFIDEPEGADYWAIFDPNLYCALYQSYTSIRPFSDYEKAHLDYAFKYVGLTQPVWSMLMWDQYHQGQEMIETNTMYWKFGLDKITLPKL</sequence>
<keyword evidence="3" id="KW-1185">Reference proteome</keyword>
<gene>
    <name evidence="2" type="ORF">KTT_58300</name>
</gene>
<dbReference type="Proteomes" id="UP000287352">
    <property type="component" value="Unassembled WGS sequence"/>
</dbReference>
<organism evidence="2 3">
    <name type="scientific">Tengunoibacter tsumagoiensis</name>
    <dbReference type="NCBI Taxonomy" id="2014871"/>
    <lineage>
        <taxon>Bacteria</taxon>
        <taxon>Bacillati</taxon>
        <taxon>Chloroflexota</taxon>
        <taxon>Ktedonobacteria</taxon>
        <taxon>Ktedonobacterales</taxon>
        <taxon>Dictyobacteraceae</taxon>
        <taxon>Tengunoibacter</taxon>
    </lineage>
</organism>
<dbReference type="OrthoDB" id="4531749at2"/>
<protein>
    <recommendedName>
        <fullName evidence="1">Aminoglycoside phosphotransferase domain-containing protein</fullName>
    </recommendedName>
</protein>
<comment type="caution">
    <text evidence="2">The sequence shown here is derived from an EMBL/GenBank/DDBJ whole genome shotgun (WGS) entry which is preliminary data.</text>
</comment>
<accession>A0A402AAL3</accession>
<dbReference type="Pfam" id="PF01636">
    <property type="entry name" value="APH"/>
    <property type="match status" value="1"/>
</dbReference>
<dbReference type="Gene3D" id="3.90.1200.10">
    <property type="match status" value="1"/>
</dbReference>
<dbReference type="AlphaFoldDB" id="A0A402AAL3"/>
<evidence type="ECO:0000259" key="1">
    <source>
        <dbReference type="Pfam" id="PF01636"/>
    </source>
</evidence>
<dbReference type="Gene3D" id="3.30.200.20">
    <property type="entry name" value="Phosphorylase Kinase, domain 1"/>
    <property type="match status" value="1"/>
</dbReference>
<feature type="domain" description="Aminoglycoside phosphotransferase" evidence="1">
    <location>
        <begin position="35"/>
        <end position="238"/>
    </location>
</feature>
<reference evidence="3" key="1">
    <citation type="submission" date="2018-12" db="EMBL/GenBank/DDBJ databases">
        <title>Tengunoibacter tsumagoiensis gen. nov., sp. nov., Dictyobacter kobayashii sp. nov., D. alpinus sp. nov., and D. joshuensis sp. nov. and description of Dictyobacteraceae fam. nov. within the order Ktedonobacterales isolated from Tengu-no-mugimeshi.</title>
        <authorList>
            <person name="Wang C.M."/>
            <person name="Zheng Y."/>
            <person name="Sakai Y."/>
            <person name="Toyoda A."/>
            <person name="Minakuchi Y."/>
            <person name="Abe K."/>
            <person name="Yokota A."/>
            <person name="Yabe S."/>
        </authorList>
    </citation>
    <scope>NUCLEOTIDE SEQUENCE [LARGE SCALE GENOMIC DNA]</scope>
    <source>
        <strain evidence="3">Uno3</strain>
    </source>
</reference>